<dbReference type="PROSITE" id="PS00042">
    <property type="entry name" value="HTH_CRP_1"/>
    <property type="match status" value="1"/>
</dbReference>
<dbReference type="InterPro" id="IPR000595">
    <property type="entry name" value="cNMP-bd_dom"/>
</dbReference>
<dbReference type="SUPFAM" id="SSF51206">
    <property type="entry name" value="cAMP-binding domain-like"/>
    <property type="match status" value="1"/>
</dbReference>
<dbReference type="Proteomes" id="UP000011547">
    <property type="component" value="Chromosome"/>
</dbReference>
<feature type="domain" description="HTH crp-type" evidence="4">
    <location>
        <begin position="156"/>
        <end position="229"/>
    </location>
</feature>
<keyword evidence="3" id="KW-0804">Transcription</keyword>
<dbReference type="InterPro" id="IPR018490">
    <property type="entry name" value="cNMP-bd_dom_sf"/>
</dbReference>
<keyword evidence="1" id="KW-0805">Transcription regulation</keyword>
<keyword evidence="2" id="KW-0238">DNA-binding</keyword>
<evidence type="ECO:0000313" key="5">
    <source>
        <dbReference type="EMBL" id="AGF46743.1"/>
    </source>
</evidence>
<dbReference type="CDD" id="cd00038">
    <property type="entry name" value="CAP_ED"/>
    <property type="match status" value="1"/>
</dbReference>
<dbReference type="FunFam" id="1.10.10.10:FF:000028">
    <property type="entry name" value="Fumarate/nitrate reduction transcriptional regulator Fnr"/>
    <property type="match status" value="1"/>
</dbReference>
<dbReference type="SUPFAM" id="SSF46785">
    <property type="entry name" value="Winged helix' DNA-binding domain"/>
    <property type="match status" value="1"/>
</dbReference>
<protein>
    <submittedName>
        <fullName evidence="5">Anaerobic CRP/FNR family transcriptional regulator</fullName>
    </submittedName>
</protein>
<sequence length="238" mass="27421">MKNLTLFNKNTISSNCSSCVIGHICAASGLDNIEELDKLINKRIQVKKKEELIKKQQQVVYGIRYGSFKIQIDNKQPTKKIVEFCLPGEIIGLDDLISEKSNSSAIALENSELCIIEIKNLDRLSKQMPLLQLQFRGIMSKEIIKFHSLLSIVNIINSKKRIIAFLLDLSRKYEQLGYSSTNFILRMSREEIGNFLGLTLETVSRLLKQLMKENLIIVRNRNIILKDKELLYKYLKNE</sequence>
<reference evidence="5 6" key="1">
    <citation type="journal article" date="2013" name="Genome Biol. Evol.">
        <title>Genome evolution and phylogenomic analysis of candidatus kinetoplastibacterium, the betaproteobacterial endosymbionts of strigomonas and angomonas.</title>
        <authorList>
            <person name="Alves J.M."/>
            <person name="Serrano M.G."/>
            <person name="Maia da Silva F."/>
            <person name="Voegtly L.J."/>
            <person name="Matveyev A.V."/>
            <person name="Teixeira M.M."/>
            <person name="Camargo E.P."/>
            <person name="Buck G.A."/>
        </authorList>
    </citation>
    <scope>NUCLEOTIDE SEQUENCE [LARGE SCALE GENOMIC DNA]</scope>
    <source>
        <strain evidence="5 6">TCC079E</strain>
    </source>
</reference>
<dbReference type="InterPro" id="IPR012318">
    <property type="entry name" value="HTH_CRP"/>
</dbReference>
<dbReference type="AlphaFoldDB" id="M1L1X2"/>
<dbReference type="InterPro" id="IPR036390">
    <property type="entry name" value="WH_DNA-bd_sf"/>
</dbReference>
<dbReference type="GO" id="GO:0003677">
    <property type="term" value="F:DNA binding"/>
    <property type="evidence" value="ECO:0007669"/>
    <property type="project" value="UniProtKB-KW"/>
</dbReference>
<dbReference type="Pfam" id="PF13545">
    <property type="entry name" value="HTH_Crp_2"/>
    <property type="match status" value="1"/>
</dbReference>
<proteinExistence type="predicted"/>
<dbReference type="PRINTS" id="PR00034">
    <property type="entry name" value="HTHCRP"/>
</dbReference>
<dbReference type="eggNOG" id="COG0664">
    <property type="taxonomic scope" value="Bacteria"/>
</dbReference>
<dbReference type="Pfam" id="PF00027">
    <property type="entry name" value="cNMP_binding"/>
    <property type="match status" value="1"/>
</dbReference>
<dbReference type="InterPro" id="IPR036388">
    <property type="entry name" value="WH-like_DNA-bd_sf"/>
</dbReference>
<dbReference type="InterPro" id="IPR018335">
    <property type="entry name" value="Tscrpt_reg_HTH_Crp-type_CS"/>
</dbReference>
<gene>
    <name evidence="5" type="ORF">CDSE_0419</name>
</gene>
<evidence type="ECO:0000313" key="6">
    <source>
        <dbReference type="Proteomes" id="UP000011547"/>
    </source>
</evidence>
<evidence type="ECO:0000256" key="2">
    <source>
        <dbReference type="ARBA" id="ARBA00023125"/>
    </source>
</evidence>
<dbReference type="InterPro" id="IPR050397">
    <property type="entry name" value="Env_Response_Regulators"/>
</dbReference>
<dbReference type="Gene3D" id="1.10.10.10">
    <property type="entry name" value="Winged helix-like DNA-binding domain superfamily/Winged helix DNA-binding domain"/>
    <property type="match status" value="1"/>
</dbReference>
<evidence type="ECO:0000259" key="4">
    <source>
        <dbReference type="PROSITE" id="PS51063"/>
    </source>
</evidence>
<dbReference type="STRING" id="1208919.CDSE_0419"/>
<dbReference type="PROSITE" id="PS51063">
    <property type="entry name" value="HTH_CRP_2"/>
    <property type="match status" value="1"/>
</dbReference>
<dbReference type="GO" id="GO:0003700">
    <property type="term" value="F:DNA-binding transcription factor activity"/>
    <property type="evidence" value="ECO:0007669"/>
    <property type="project" value="InterPro"/>
</dbReference>
<dbReference type="EMBL" id="CP003803">
    <property type="protein sequence ID" value="AGF46743.1"/>
    <property type="molecule type" value="Genomic_DNA"/>
</dbReference>
<dbReference type="HOGENOM" id="CLU_075053_0_2_4"/>
<dbReference type="PANTHER" id="PTHR24567:SF75">
    <property type="entry name" value="FUMARATE AND NITRATE REDUCTION REGULATORY PROTEIN"/>
    <property type="match status" value="1"/>
</dbReference>
<accession>M1L1X2</accession>
<dbReference type="KEGG" id="kde:CDSE_0419"/>
<dbReference type="CDD" id="cd00092">
    <property type="entry name" value="HTH_CRP"/>
    <property type="match status" value="1"/>
</dbReference>
<name>M1L1X2_9PROT</name>
<dbReference type="InterPro" id="IPR014710">
    <property type="entry name" value="RmlC-like_jellyroll"/>
</dbReference>
<dbReference type="OrthoDB" id="7643467at2"/>
<keyword evidence="6" id="KW-1185">Reference proteome</keyword>
<evidence type="ECO:0000256" key="1">
    <source>
        <dbReference type="ARBA" id="ARBA00023015"/>
    </source>
</evidence>
<organism evidence="5 6">
    <name type="scientific">Candidatus Kinetoplastidibacterium desouzai TCC079E</name>
    <dbReference type="NCBI Taxonomy" id="1208919"/>
    <lineage>
        <taxon>Bacteria</taxon>
        <taxon>Pseudomonadati</taxon>
        <taxon>Pseudomonadota</taxon>
        <taxon>Betaproteobacteria</taxon>
        <taxon>Candidatus Kinetoplastidibacterium</taxon>
    </lineage>
</organism>
<dbReference type="SMART" id="SM00419">
    <property type="entry name" value="HTH_CRP"/>
    <property type="match status" value="1"/>
</dbReference>
<dbReference type="PATRIC" id="fig|1208919.3.peg.180"/>
<evidence type="ECO:0000256" key="3">
    <source>
        <dbReference type="ARBA" id="ARBA00023163"/>
    </source>
</evidence>
<dbReference type="PANTHER" id="PTHR24567">
    <property type="entry name" value="CRP FAMILY TRANSCRIPTIONAL REGULATORY PROTEIN"/>
    <property type="match status" value="1"/>
</dbReference>
<dbReference type="Gene3D" id="2.60.120.10">
    <property type="entry name" value="Jelly Rolls"/>
    <property type="match status" value="1"/>
</dbReference>
<dbReference type="RefSeq" id="WP_015396154.1">
    <property type="nucleotide sequence ID" value="NC_020294.1"/>
</dbReference>
<dbReference type="GO" id="GO:0005829">
    <property type="term" value="C:cytosol"/>
    <property type="evidence" value="ECO:0007669"/>
    <property type="project" value="TreeGrafter"/>
</dbReference>